<dbReference type="GO" id="GO:0004252">
    <property type="term" value="F:serine-type endopeptidase activity"/>
    <property type="evidence" value="ECO:0007669"/>
    <property type="project" value="InterPro"/>
</dbReference>
<feature type="domain" description="Peptidase S9A N-terminal" evidence="6">
    <location>
        <begin position="42"/>
        <end position="455"/>
    </location>
</feature>
<reference evidence="7 8" key="1">
    <citation type="submission" date="2019-04" db="EMBL/GenBank/DDBJ databases">
        <title>Rhizobium terrae sp. nov., isolated from a paddy soil.</title>
        <authorList>
            <person name="Lin S.-Y."/>
            <person name="Hameed A."/>
            <person name="Huang H.-I."/>
            <person name="Young C.-C."/>
        </authorList>
    </citation>
    <scope>NUCLEOTIDE SEQUENCE [LARGE SCALE GENOMIC DNA]</scope>
    <source>
        <strain evidence="7 8">CC-HIH110</strain>
    </source>
</reference>
<dbReference type="PANTHER" id="PTHR11757:SF19">
    <property type="entry name" value="PROLYL ENDOPEPTIDASE-LIKE"/>
    <property type="match status" value="1"/>
</dbReference>
<dbReference type="InterPro" id="IPR002470">
    <property type="entry name" value="Peptidase_S9A"/>
</dbReference>
<dbReference type="InterPro" id="IPR001375">
    <property type="entry name" value="Peptidase_S9_cat"/>
</dbReference>
<dbReference type="PRINTS" id="PR00862">
    <property type="entry name" value="PROLIGOPTASE"/>
</dbReference>
<feature type="domain" description="Peptidase S9 prolyl oligopeptidase catalytic" evidence="5">
    <location>
        <begin position="520"/>
        <end position="728"/>
    </location>
</feature>
<evidence type="ECO:0000313" key="8">
    <source>
        <dbReference type="Proteomes" id="UP000310754"/>
    </source>
</evidence>
<gene>
    <name evidence="7" type="ORF">E6C51_17745</name>
</gene>
<dbReference type="Proteomes" id="UP000310754">
    <property type="component" value="Unassembled WGS sequence"/>
</dbReference>
<dbReference type="InterPro" id="IPR051543">
    <property type="entry name" value="Serine_Peptidase_S9A"/>
</dbReference>
<dbReference type="PANTHER" id="PTHR11757">
    <property type="entry name" value="PROTEASE FAMILY S9A OLIGOPEPTIDASE"/>
    <property type="match status" value="1"/>
</dbReference>
<evidence type="ECO:0000256" key="1">
    <source>
        <dbReference type="ARBA" id="ARBA00005228"/>
    </source>
</evidence>
<keyword evidence="8" id="KW-1185">Reference proteome</keyword>
<accession>A0A4S3ZPV4</accession>
<dbReference type="SUPFAM" id="SSF50993">
    <property type="entry name" value="Peptidase/esterase 'gauge' domain"/>
    <property type="match status" value="1"/>
</dbReference>
<dbReference type="Pfam" id="PF00326">
    <property type="entry name" value="Peptidase_S9"/>
    <property type="match status" value="1"/>
</dbReference>
<evidence type="ECO:0000256" key="3">
    <source>
        <dbReference type="ARBA" id="ARBA00022801"/>
    </source>
</evidence>
<comment type="caution">
    <text evidence="7">The sequence shown here is derived from an EMBL/GenBank/DDBJ whole genome shotgun (WGS) entry which is preliminary data.</text>
</comment>
<proteinExistence type="inferred from homology"/>
<dbReference type="Gene3D" id="2.130.10.120">
    <property type="entry name" value="Prolyl oligopeptidase, N-terminal domain"/>
    <property type="match status" value="1"/>
</dbReference>
<evidence type="ECO:0000313" key="7">
    <source>
        <dbReference type="EMBL" id="THF47561.1"/>
    </source>
</evidence>
<dbReference type="AlphaFoldDB" id="A0A4S3ZPV4"/>
<evidence type="ECO:0000259" key="5">
    <source>
        <dbReference type="Pfam" id="PF00326"/>
    </source>
</evidence>
<name>A0A4S3ZPV4_9HYPH</name>
<comment type="similarity">
    <text evidence="1">Belongs to the peptidase S9A family.</text>
</comment>
<keyword evidence="4" id="KW-0720">Serine protease</keyword>
<dbReference type="Gene3D" id="3.40.50.1820">
    <property type="entry name" value="alpha/beta hydrolase"/>
    <property type="match status" value="1"/>
</dbReference>
<dbReference type="InterPro" id="IPR023302">
    <property type="entry name" value="Pept_S9A_N"/>
</dbReference>
<keyword evidence="3" id="KW-0378">Hydrolase</keyword>
<evidence type="ECO:0000256" key="2">
    <source>
        <dbReference type="ARBA" id="ARBA00022670"/>
    </source>
</evidence>
<dbReference type="EMBL" id="SSOA01000012">
    <property type="protein sequence ID" value="THF47561.1"/>
    <property type="molecule type" value="Genomic_DNA"/>
</dbReference>
<evidence type="ECO:0000256" key="4">
    <source>
        <dbReference type="ARBA" id="ARBA00022825"/>
    </source>
</evidence>
<protein>
    <submittedName>
        <fullName evidence="7">S9 family peptidase</fullName>
    </submittedName>
</protein>
<keyword evidence="2" id="KW-0645">Protease</keyword>
<organism evidence="7 8">
    <name type="scientific">Allorhizobium terrae</name>
    <dbReference type="NCBI Taxonomy" id="1848972"/>
    <lineage>
        <taxon>Bacteria</taxon>
        <taxon>Pseudomonadati</taxon>
        <taxon>Pseudomonadota</taxon>
        <taxon>Alphaproteobacteria</taxon>
        <taxon>Hyphomicrobiales</taxon>
        <taxon>Rhizobiaceae</taxon>
        <taxon>Rhizobium/Agrobacterium group</taxon>
        <taxon>Allorhizobium</taxon>
    </lineage>
</organism>
<dbReference type="SUPFAM" id="SSF53474">
    <property type="entry name" value="alpha/beta-Hydrolases"/>
    <property type="match status" value="1"/>
</dbReference>
<dbReference type="GO" id="GO:0006508">
    <property type="term" value="P:proteolysis"/>
    <property type="evidence" value="ECO:0007669"/>
    <property type="project" value="UniProtKB-KW"/>
</dbReference>
<dbReference type="InterPro" id="IPR029058">
    <property type="entry name" value="AB_hydrolase_fold"/>
</dbReference>
<evidence type="ECO:0000259" key="6">
    <source>
        <dbReference type="Pfam" id="PF02897"/>
    </source>
</evidence>
<dbReference type="Pfam" id="PF02897">
    <property type="entry name" value="Peptidase_S9_N"/>
    <property type="match status" value="1"/>
</dbReference>
<sequence length="731" mass="82037">MTRACLSLCQSQVFIEQSEIYPLSAPKLSAPKSIFTDLPQPPKAAKKPLEDTRHGITRTDDYAWLRADNWQQMFKDTSILDPEIRAHLEAENAYMEAAMDDTKALQKTLFNEMKGRIKEDDSSIPMKDGPYAYGSAFVTGGEQPRYFRIPRDGNPHDESIRELLLDGDKEAAGKDYFRLAGIDHSNDHSLGIWGYDDKGSEYYTLRIRDLKTFEDLPDVLENTAGGGVWAPDGKSFFYTLQDDNHRPSKVFHHIIGQPQSADRLVYEEKDPGFFMGVGGSLLDDFIYIDIHDHETSEYRLLPTSDLMAEPVLVSEREDGVEYSMTEGGDVFYILTNADDAKDFKIMEAPVTAPGRENWKDLVPHTPGRLILSHMAFARHLIWLERRDGLPRIMIRDRQSGEEHAIEFAEEAYSLGLSGAAEYDTDVIRFSYSSMTTPSQLYDYNMTTRERVLLKTQEVPSGHNPDDYITRRVFAKAHDGEDVPVTLLYRKDTPLDGSAPCLLYGYGAYGVTIPAGFNTSCLSLVDRGFVYAIAHIRGGKDKGFQWYEDGKMEKKVNTFKDFIASADHLVKEGFTSYQNIIAEGGSAGGMLMGAVANMAPEKFGGIIAAVPFVDVLNTMLDDTLPLTPPEWPEWGNPIESEEEYKWIAAYSPYDNIGPKSYPPILALSGLTDPRVTYWEPTKWVARLREHTTGTAPILLKTNMAAGHGGKSGRFQRLEEVAFEYAFAIKVAL</sequence>